<dbReference type="GO" id="GO:0016829">
    <property type="term" value="F:lyase activity"/>
    <property type="evidence" value="ECO:0007669"/>
    <property type="project" value="UniProtKB-KW"/>
</dbReference>
<name>A0AAV6QC13_SOLSE</name>
<keyword evidence="12" id="KW-0239">DNA-directed DNA polymerase</keyword>
<keyword evidence="21" id="KW-0812">Transmembrane</keyword>
<evidence type="ECO:0000256" key="17">
    <source>
        <dbReference type="ARBA" id="ARBA00023242"/>
    </source>
</evidence>
<dbReference type="CDD" id="cd00141">
    <property type="entry name" value="NT_POLXc"/>
    <property type="match status" value="1"/>
</dbReference>
<comment type="similarity">
    <text evidence="3">Belongs to the DNA polymerase type-X family.</text>
</comment>
<keyword evidence="7" id="KW-0808">Transferase</keyword>
<proteinExistence type="inferred from homology"/>
<feature type="compositionally biased region" description="Basic and acidic residues" evidence="20">
    <location>
        <begin position="748"/>
        <end position="761"/>
    </location>
</feature>
<dbReference type="Pfam" id="PF14791">
    <property type="entry name" value="DNA_pol_B_thumb"/>
    <property type="match status" value="1"/>
</dbReference>
<dbReference type="Pfam" id="PF14792">
    <property type="entry name" value="DNA_pol_B_palm"/>
    <property type="match status" value="1"/>
</dbReference>
<feature type="compositionally biased region" description="Acidic residues" evidence="20">
    <location>
        <begin position="830"/>
        <end position="840"/>
    </location>
</feature>
<evidence type="ECO:0000256" key="10">
    <source>
        <dbReference type="ARBA" id="ARBA00022723"/>
    </source>
</evidence>
<evidence type="ECO:0000256" key="7">
    <source>
        <dbReference type="ARBA" id="ARBA00022679"/>
    </source>
</evidence>
<evidence type="ECO:0000256" key="16">
    <source>
        <dbReference type="ARBA" id="ARBA00023239"/>
    </source>
</evidence>
<keyword evidence="8" id="KW-0548">Nucleotidyltransferase</keyword>
<evidence type="ECO:0000256" key="18">
    <source>
        <dbReference type="ARBA" id="ARBA00049244"/>
    </source>
</evidence>
<evidence type="ECO:0000256" key="13">
    <source>
        <dbReference type="ARBA" id="ARBA00023125"/>
    </source>
</evidence>
<dbReference type="GO" id="GO:0006260">
    <property type="term" value="P:DNA replication"/>
    <property type="evidence" value="ECO:0007669"/>
    <property type="project" value="UniProtKB-KW"/>
</dbReference>
<dbReference type="InterPro" id="IPR019843">
    <property type="entry name" value="DNA_pol-X_BS"/>
</dbReference>
<dbReference type="InterPro" id="IPR010996">
    <property type="entry name" value="HHH_MUS81"/>
</dbReference>
<dbReference type="PANTHER" id="PTHR11276">
    <property type="entry name" value="DNA POLYMERASE TYPE-X FAMILY MEMBER"/>
    <property type="match status" value="1"/>
</dbReference>
<evidence type="ECO:0000256" key="14">
    <source>
        <dbReference type="ARBA" id="ARBA00023204"/>
    </source>
</evidence>
<feature type="region of interest" description="Disordered" evidence="20">
    <location>
        <begin position="803"/>
        <end position="912"/>
    </location>
</feature>
<dbReference type="EMBL" id="JAGKHQ010000018">
    <property type="protein sequence ID" value="KAG7485856.1"/>
    <property type="molecule type" value="Genomic_DNA"/>
</dbReference>
<comment type="catalytic activity">
    <reaction evidence="18">
        <text>DNA(n) + a 2'-deoxyribonucleoside 5'-triphosphate = DNA(n+1) + diphosphate</text>
        <dbReference type="Rhea" id="RHEA:22508"/>
        <dbReference type="Rhea" id="RHEA-COMP:17339"/>
        <dbReference type="Rhea" id="RHEA-COMP:17340"/>
        <dbReference type="ChEBI" id="CHEBI:33019"/>
        <dbReference type="ChEBI" id="CHEBI:61560"/>
        <dbReference type="ChEBI" id="CHEBI:173112"/>
        <dbReference type="EC" id="2.7.7.7"/>
    </reaction>
</comment>
<keyword evidence="15" id="KW-0464">Manganese</keyword>
<keyword evidence="17" id="KW-0539">Nucleus</keyword>
<dbReference type="Pfam" id="PF14716">
    <property type="entry name" value="HHH_8"/>
    <property type="match status" value="1"/>
</dbReference>
<evidence type="ECO:0000259" key="22">
    <source>
        <dbReference type="PROSITE" id="PS50172"/>
    </source>
</evidence>
<gene>
    <name evidence="23" type="ORF">JOB18_019900</name>
</gene>
<feature type="compositionally biased region" description="Polar residues" evidence="20">
    <location>
        <begin position="872"/>
        <end position="884"/>
    </location>
</feature>
<evidence type="ECO:0000256" key="5">
    <source>
        <dbReference type="ARBA" id="ARBA00016513"/>
    </source>
</evidence>
<dbReference type="GO" id="GO:0005634">
    <property type="term" value="C:nucleus"/>
    <property type="evidence" value="ECO:0007669"/>
    <property type="project" value="UniProtKB-SubCell"/>
</dbReference>
<evidence type="ECO:0000256" key="19">
    <source>
        <dbReference type="PIRSR" id="PIRSR622312-50"/>
    </source>
</evidence>
<evidence type="ECO:0000256" key="3">
    <source>
        <dbReference type="ARBA" id="ARBA00008323"/>
    </source>
</evidence>
<evidence type="ECO:0000256" key="11">
    <source>
        <dbReference type="ARBA" id="ARBA00022763"/>
    </source>
</evidence>
<dbReference type="InterPro" id="IPR022312">
    <property type="entry name" value="DNA_pol_X"/>
</dbReference>
<dbReference type="AlphaFoldDB" id="A0AAV6QC13"/>
<dbReference type="InterPro" id="IPR002054">
    <property type="entry name" value="DNA-dir_DNA_pol_X"/>
</dbReference>
<evidence type="ECO:0000256" key="12">
    <source>
        <dbReference type="ARBA" id="ARBA00022932"/>
    </source>
</evidence>
<feature type="active site" description="Nucleophile; Schiff-base intermediate with DNA; for 5'-dRP lyase activity" evidence="19">
    <location>
        <position position="295"/>
    </location>
</feature>
<dbReference type="InterPro" id="IPR001357">
    <property type="entry name" value="BRCT_dom"/>
</dbReference>
<keyword evidence="21" id="KW-0472">Membrane</keyword>
<feature type="compositionally biased region" description="Basic and acidic residues" evidence="20">
    <location>
        <begin position="766"/>
        <end position="779"/>
    </location>
</feature>
<organism evidence="23 24">
    <name type="scientific">Solea senegalensis</name>
    <name type="common">Senegalese sole</name>
    <dbReference type="NCBI Taxonomy" id="28829"/>
    <lineage>
        <taxon>Eukaryota</taxon>
        <taxon>Metazoa</taxon>
        <taxon>Chordata</taxon>
        <taxon>Craniata</taxon>
        <taxon>Vertebrata</taxon>
        <taxon>Euteleostomi</taxon>
        <taxon>Actinopterygii</taxon>
        <taxon>Neopterygii</taxon>
        <taxon>Teleostei</taxon>
        <taxon>Neoteleostei</taxon>
        <taxon>Acanthomorphata</taxon>
        <taxon>Carangaria</taxon>
        <taxon>Pleuronectiformes</taxon>
        <taxon>Pleuronectoidei</taxon>
        <taxon>Soleidae</taxon>
        <taxon>Solea</taxon>
    </lineage>
</organism>
<feature type="compositionally biased region" description="Basic and acidic residues" evidence="20">
    <location>
        <begin position="814"/>
        <end position="829"/>
    </location>
</feature>
<feature type="region of interest" description="Disordered" evidence="20">
    <location>
        <begin position="140"/>
        <end position="184"/>
    </location>
</feature>
<keyword evidence="24" id="KW-1185">Reference proteome</keyword>
<dbReference type="GO" id="GO:0003677">
    <property type="term" value="F:DNA binding"/>
    <property type="evidence" value="ECO:0007669"/>
    <property type="project" value="UniProtKB-KW"/>
</dbReference>
<feature type="transmembrane region" description="Helical" evidence="21">
    <location>
        <begin position="583"/>
        <end position="601"/>
    </location>
</feature>
<sequence length="912" mass="100944">MVPPEQGPLVKDVPPLKKKPDDCDVSGNSFSGVTVYILPAGIGSARCQIFQKQIQQNGGQTETSLSPAVTHVVVDDNMDSDRALRLLKVDCMPSGVQLVKCTWLSLCISGKQLLDVSNYSLLIPKRDPETQHENIEEELSNVQPAAGNIVEPPPHQTKQEETTDTSVTDTKETPRGEEDGVSQNDLQALITGQHPKEEIPDSSLDPSVDVDTTAQRAVSGKWVCAQSSQSKSNNFNKHITDKLEVLAKAYTHQGDKWRALGYSKAVNALKSYHKPITSYQEACQIPGIGKRMADKIDEIMESGHLRKLDHIGEAVPVLELFTNIWGAGAKTAQLWYQQGFRTLEDIRTKAHLNNTQKIGLKHYDDFLDRMPREEAAAIEKVVRETAQSINPGLVAMACGSYRRGKATCGDVDVLISHPDGKSHKGIFSKVLQNLRDTDDLVSHEENGEQKKYMGVCRLPGPNQRHRRLDIIVVPYDEFACALMYFTGSAHFNRSLRALAKTKNMSLSEHSLNKAVPPLGGMRGVRRALNMGLFLHAVGSVTPTESTEDRSLLNCEGVNNQSYICESGHCCGESQCCSYYYELWWFWLVWAIIFILSCCCVCHHRRTKHRLQQQQRQHEINLIAYREAHNFPSVPFYFRFLPNYLLPDYEEVVNRPPTPPPPYSALHTGPTTVVSSPLATEQQERHCPIIQPTPVPPVSENLCCRPSIEEPQPLTLDLRPKPDIKPVQMAQDAGMILSDGVNREGLSSQEKRSESEEESCKDPLLKELPEGCTEDKDRVPSGRRRRITGDSGIEVCVCGTRGSSSCSGVLGTGQEGKELRELESLLGREGDYEEEGEEAGDFCDSCGHRASFSVEEEPALGGPERRPARGPSGSPQPAHQISSGSLHPPVCLLLHTINEQEGPHHSTSTEPQG</sequence>
<dbReference type="FunFam" id="3.40.50.10190:FF:000031">
    <property type="entry name" value="DNA polymerase"/>
    <property type="match status" value="1"/>
</dbReference>
<protein>
    <recommendedName>
        <fullName evidence="5">DNA polymerase lambda</fullName>
        <ecNumber evidence="4">2.7.7.7</ecNumber>
    </recommendedName>
</protein>
<dbReference type="InterPro" id="IPR029398">
    <property type="entry name" value="PolB_thumb"/>
</dbReference>
<feature type="compositionally biased region" description="Basic and acidic residues" evidence="20">
    <location>
        <begin position="169"/>
        <end position="178"/>
    </location>
</feature>
<dbReference type="GO" id="GO:0006303">
    <property type="term" value="P:double-strand break repair via nonhomologous end joining"/>
    <property type="evidence" value="ECO:0007669"/>
    <property type="project" value="TreeGrafter"/>
</dbReference>
<dbReference type="PROSITE" id="PS50172">
    <property type="entry name" value="BRCT"/>
    <property type="match status" value="1"/>
</dbReference>
<evidence type="ECO:0000256" key="15">
    <source>
        <dbReference type="ARBA" id="ARBA00023211"/>
    </source>
</evidence>
<dbReference type="GO" id="GO:0003887">
    <property type="term" value="F:DNA-directed DNA polymerase activity"/>
    <property type="evidence" value="ECO:0007669"/>
    <property type="project" value="UniProtKB-KW"/>
</dbReference>
<dbReference type="Proteomes" id="UP000693946">
    <property type="component" value="Linkage Group LG6"/>
</dbReference>
<dbReference type="SMART" id="SM00483">
    <property type="entry name" value="POLXc"/>
    <property type="match status" value="1"/>
</dbReference>
<comment type="subcellular location">
    <subcellularLocation>
        <location evidence="2">Nucleus</location>
    </subcellularLocation>
</comment>
<keyword evidence="16" id="KW-0456">Lyase</keyword>
<dbReference type="Pfam" id="PF00533">
    <property type="entry name" value="BRCT"/>
    <property type="match status" value="1"/>
</dbReference>
<evidence type="ECO:0000256" key="21">
    <source>
        <dbReference type="SAM" id="Phobius"/>
    </source>
</evidence>
<dbReference type="CDD" id="cd17715">
    <property type="entry name" value="BRCT_polymerase_lambda"/>
    <property type="match status" value="1"/>
</dbReference>
<evidence type="ECO:0000256" key="2">
    <source>
        <dbReference type="ARBA" id="ARBA00004123"/>
    </source>
</evidence>
<dbReference type="InterPro" id="IPR028207">
    <property type="entry name" value="DNA_pol_B_palm_palm"/>
</dbReference>
<keyword evidence="14" id="KW-0234">DNA repair</keyword>
<keyword evidence="21" id="KW-1133">Transmembrane helix</keyword>
<accession>A0AAV6QC13</accession>
<keyword evidence="11" id="KW-0227">DNA damage</keyword>
<feature type="region of interest" description="Disordered" evidence="20">
    <location>
        <begin position="766"/>
        <end position="785"/>
    </location>
</feature>
<feature type="domain" description="BRCT" evidence="22">
    <location>
        <begin position="25"/>
        <end position="121"/>
    </location>
</feature>
<dbReference type="PROSITE" id="PS00522">
    <property type="entry name" value="DNA_POLYMERASE_X"/>
    <property type="match status" value="1"/>
</dbReference>
<evidence type="ECO:0000313" key="24">
    <source>
        <dbReference type="Proteomes" id="UP000693946"/>
    </source>
</evidence>
<dbReference type="FunFam" id="3.30.460.10:FF:000020">
    <property type="entry name" value="DNA polymerase lambda"/>
    <property type="match status" value="1"/>
</dbReference>
<evidence type="ECO:0000256" key="6">
    <source>
        <dbReference type="ARBA" id="ARBA00022634"/>
    </source>
</evidence>
<keyword evidence="13" id="KW-0238">DNA-binding</keyword>
<keyword evidence="10" id="KW-0479">Metal-binding</keyword>
<dbReference type="GO" id="GO:0046872">
    <property type="term" value="F:metal ion binding"/>
    <property type="evidence" value="ECO:0007669"/>
    <property type="project" value="UniProtKB-KW"/>
</dbReference>
<evidence type="ECO:0000313" key="23">
    <source>
        <dbReference type="EMBL" id="KAG7485856.1"/>
    </source>
</evidence>
<comment type="caution">
    <text evidence="23">The sequence shown here is derived from an EMBL/GenBank/DDBJ whole genome shotgun (WGS) entry which is preliminary data.</text>
</comment>
<dbReference type="FunFam" id="1.10.150.110:FF:000004">
    <property type="entry name" value="DNA polymerase lambda"/>
    <property type="match status" value="1"/>
</dbReference>
<evidence type="ECO:0000256" key="4">
    <source>
        <dbReference type="ARBA" id="ARBA00012417"/>
    </source>
</evidence>
<evidence type="ECO:0000256" key="8">
    <source>
        <dbReference type="ARBA" id="ARBA00022695"/>
    </source>
</evidence>
<dbReference type="InterPro" id="IPR021684">
    <property type="entry name" value="WBP1-like"/>
</dbReference>
<reference evidence="23 24" key="1">
    <citation type="journal article" date="2021" name="Sci. Rep.">
        <title>Chromosome anchoring in Senegalese sole (Solea senegalensis) reveals sex-associated markers and genome rearrangements in flatfish.</title>
        <authorList>
            <person name="Guerrero-Cozar I."/>
            <person name="Gomez-Garrido J."/>
            <person name="Berbel C."/>
            <person name="Martinez-Blanch J.F."/>
            <person name="Alioto T."/>
            <person name="Claros M.G."/>
            <person name="Gagnaire P.A."/>
            <person name="Manchado M."/>
        </authorList>
    </citation>
    <scope>NUCLEOTIDE SEQUENCE [LARGE SCALE GENOMIC DNA]</scope>
    <source>
        <strain evidence="23">Sse05_10M</strain>
    </source>
</reference>
<keyword evidence="6" id="KW-0237">DNA synthesis</keyword>
<dbReference type="Pfam" id="PF11669">
    <property type="entry name" value="WBP-1"/>
    <property type="match status" value="1"/>
</dbReference>
<dbReference type="FunFam" id="1.10.150.20:FF:000010">
    <property type="entry name" value="DNA polymerase lambda"/>
    <property type="match status" value="1"/>
</dbReference>
<comment type="cofactor">
    <cofactor evidence="1">
        <name>Mn(2+)</name>
        <dbReference type="ChEBI" id="CHEBI:29035"/>
    </cofactor>
</comment>
<dbReference type="Pfam" id="PF10391">
    <property type="entry name" value="DNA_pol_lambd_f"/>
    <property type="match status" value="1"/>
</dbReference>
<dbReference type="EC" id="2.7.7.7" evidence="4"/>
<evidence type="ECO:0000256" key="1">
    <source>
        <dbReference type="ARBA" id="ARBA00001936"/>
    </source>
</evidence>
<keyword evidence="9" id="KW-0235">DNA replication</keyword>
<evidence type="ECO:0000256" key="9">
    <source>
        <dbReference type="ARBA" id="ARBA00022705"/>
    </source>
</evidence>
<feature type="region of interest" description="Disordered" evidence="20">
    <location>
        <begin position="736"/>
        <end position="761"/>
    </location>
</feature>
<dbReference type="PANTHER" id="PTHR11276:SF28">
    <property type="entry name" value="DNA POLYMERASE LAMBDA"/>
    <property type="match status" value="1"/>
</dbReference>
<evidence type="ECO:0000256" key="20">
    <source>
        <dbReference type="SAM" id="MobiDB-lite"/>
    </source>
</evidence>
<dbReference type="InterPro" id="IPR018944">
    <property type="entry name" value="DNA_pol_lambd_fingers_domain"/>
</dbReference>